<dbReference type="Pfam" id="PF02464">
    <property type="entry name" value="CinA"/>
    <property type="match status" value="1"/>
</dbReference>
<dbReference type="InterPro" id="IPR008136">
    <property type="entry name" value="CinA_C"/>
</dbReference>
<dbReference type="EMBL" id="FOBF01000006">
    <property type="protein sequence ID" value="SEL66866.1"/>
    <property type="molecule type" value="Genomic_DNA"/>
</dbReference>
<gene>
    <name evidence="2" type="ORF">SAMN05660976_03024</name>
</gene>
<dbReference type="NCBIfam" id="TIGR00199">
    <property type="entry name" value="PncC_domain"/>
    <property type="match status" value="1"/>
</dbReference>
<dbReference type="SUPFAM" id="SSF142433">
    <property type="entry name" value="CinA-like"/>
    <property type="match status" value="1"/>
</dbReference>
<feature type="domain" description="CinA C-terminal" evidence="1">
    <location>
        <begin position="5"/>
        <end position="152"/>
    </location>
</feature>
<accession>A0A1H7S3M2</accession>
<keyword evidence="3" id="KW-1185">Reference proteome</keyword>
<dbReference type="InterPro" id="IPR036653">
    <property type="entry name" value="CinA-like_C"/>
</dbReference>
<organism evidence="2 3">
    <name type="scientific">Nonomuraea pusilla</name>
    <dbReference type="NCBI Taxonomy" id="46177"/>
    <lineage>
        <taxon>Bacteria</taxon>
        <taxon>Bacillati</taxon>
        <taxon>Actinomycetota</taxon>
        <taxon>Actinomycetes</taxon>
        <taxon>Streptosporangiales</taxon>
        <taxon>Streptosporangiaceae</taxon>
        <taxon>Nonomuraea</taxon>
    </lineage>
</organism>
<dbReference type="Gene3D" id="3.90.950.20">
    <property type="entry name" value="CinA-like"/>
    <property type="match status" value="1"/>
</dbReference>
<evidence type="ECO:0000313" key="2">
    <source>
        <dbReference type="EMBL" id="SEL66866.1"/>
    </source>
</evidence>
<sequence length="163" mass="16659">MVNVAEVVGSLVRRGATLAVAESLTGGLLGAAFTSVPGSSKAFRGGVVSYATDLKRDLLGVPGDLLEREGAVHPDVAAAMAAGAARVCGADYAVAVTGVAGPDPQDGKPVGTVYIAVSGPGERIWSRHVRLQGSRERIRVETVDEAIDLLAGVLKENIGEHFG</sequence>
<dbReference type="RefSeq" id="WP_055503569.1">
    <property type="nucleotide sequence ID" value="NZ_BBZG01000001.1"/>
</dbReference>
<dbReference type="OrthoDB" id="1253990at2"/>
<dbReference type="AlphaFoldDB" id="A0A1H7S3M2"/>
<reference evidence="2 3" key="1">
    <citation type="submission" date="2016-10" db="EMBL/GenBank/DDBJ databases">
        <authorList>
            <person name="de Groot N.N."/>
        </authorList>
    </citation>
    <scope>NUCLEOTIDE SEQUENCE [LARGE SCALE GENOMIC DNA]</scope>
    <source>
        <strain evidence="2 3">DSM 43357</strain>
    </source>
</reference>
<proteinExistence type="predicted"/>
<evidence type="ECO:0000313" key="3">
    <source>
        <dbReference type="Proteomes" id="UP000198953"/>
    </source>
</evidence>
<dbReference type="Proteomes" id="UP000198953">
    <property type="component" value="Unassembled WGS sequence"/>
</dbReference>
<evidence type="ECO:0000259" key="1">
    <source>
        <dbReference type="Pfam" id="PF02464"/>
    </source>
</evidence>
<protein>
    <submittedName>
        <fullName evidence="2">Nicotinamide-nucleotide amidase</fullName>
    </submittedName>
</protein>
<name>A0A1H7S3M2_9ACTN</name>
<dbReference type="STRING" id="46177.SAMN05660976_03024"/>